<dbReference type="SMART" id="SM00417">
    <property type="entry name" value="H4"/>
    <property type="match status" value="1"/>
</dbReference>
<dbReference type="GO" id="GO:0030527">
    <property type="term" value="F:structural constituent of chromatin"/>
    <property type="evidence" value="ECO:0007669"/>
    <property type="project" value="InterPro"/>
</dbReference>
<keyword evidence="13" id="KW-1185">Reference proteome</keyword>
<gene>
    <name evidence="12" type="ORF">AMS68_004152</name>
</gene>
<dbReference type="GO" id="GO:0000786">
    <property type="term" value="C:nucleosome"/>
    <property type="evidence" value="ECO:0007669"/>
    <property type="project" value="UniProtKB-KW"/>
</dbReference>
<dbReference type="CDD" id="cd22912">
    <property type="entry name" value="HFD_H4"/>
    <property type="match status" value="1"/>
</dbReference>
<dbReference type="GO" id="GO:0003677">
    <property type="term" value="F:DNA binding"/>
    <property type="evidence" value="ECO:0007669"/>
    <property type="project" value="UniProtKB-KW"/>
</dbReference>
<evidence type="ECO:0000256" key="4">
    <source>
        <dbReference type="ARBA" id="ARBA00006564"/>
    </source>
</evidence>
<dbReference type="AlphaFoldDB" id="A0A6H0XVF2"/>
<evidence type="ECO:0000256" key="10">
    <source>
        <dbReference type="RuleBase" id="RU000528"/>
    </source>
</evidence>
<dbReference type="InterPro" id="IPR035425">
    <property type="entry name" value="CENP-T/H4_C"/>
</dbReference>
<protein>
    <recommendedName>
        <fullName evidence="10">Histone H4</fullName>
    </recommendedName>
</protein>
<dbReference type="GO" id="GO:0046982">
    <property type="term" value="F:protein heterodimerization activity"/>
    <property type="evidence" value="ECO:0007669"/>
    <property type="project" value="InterPro"/>
</dbReference>
<dbReference type="EMBL" id="CP051141">
    <property type="protein sequence ID" value="QIW98634.1"/>
    <property type="molecule type" value="Genomic_DNA"/>
</dbReference>
<sequence>MNTSNRSTGLGRGRALPRHRKILRDNIHGVTKASIRKLARRGGVKRISCTIYDHTREVLKQWLQSLIRDIVLYVDHAGRRTVMTSDVVHALRRRGTPIYGFHPIRGTKHF</sequence>
<comment type="function">
    <text evidence="1 10">Core component of nucleosome. Nucleosomes wrap and compact DNA into chromatin, limiting DNA accessibility to the cellular machineries which require DNA as a template. Histones thereby play a central role in transcription regulation, DNA repair, DNA replication and chromosomal stability. DNA accessibility is regulated via a complex set of post-translational modifications of histones, also called histone code, and nucleosome remodeling.</text>
</comment>
<organism evidence="12 13">
    <name type="scientific">Peltaster fructicola</name>
    <dbReference type="NCBI Taxonomy" id="286661"/>
    <lineage>
        <taxon>Eukaryota</taxon>
        <taxon>Fungi</taxon>
        <taxon>Dikarya</taxon>
        <taxon>Ascomycota</taxon>
        <taxon>Pezizomycotina</taxon>
        <taxon>Dothideomycetes</taxon>
        <taxon>Dothideomycetes incertae sedis</taxon>
        <taxon>Peltaster</taxon>
    </lineage>
</organism>
<keyword evidence="9 10" id="KW-0544">Nucleosome core</keyword>
<evidence type="ECO:0000259" key="11">
    <source>
        <dbReference type="Pfam" id="PF15511"/>
    </source>
</evidence>
<dbReference type="GO" id="GO:0005634">
    <property type="term" value="C:nucleus"/>
    <property type="evidence" value="ECO:0007669"/>
    <property type="project" value="UniProtKB-SubCell"/>
</dbReference>
<dbReference type="SUPFAM" id="SSF47113">
    <property type="entry name" value="Histone-fold"/>
    <property type="match status" value="1"/>
</dbReference>
<evidence type="ECO:0000313" key="12">
    <source>
        <dbReference type="EMBL" id="QIW98634.1"/>
    </source>
</evidence>
<evidence type="ECO:0000256" key="7">
    <source>
        <dbReference type="ARBA" id="ARBA00023125"/>
    </source>
</evidence>
<dbReference type="Pfam" id="PF15511">
    <property type="entry name" value="CENP-T_C"/>
    <property type="match status" value="1"/>
</dbReference>
<evidence type="ECO:0000256" key="9">
    <source>
        <dbReference type="ARBA" id="ARBA00023269"/>
    </source>
</evidence>
<dbReference type="OrthoDB" id="3919494at2759"/>
<dbReference type="PANTHER" id="PTHR10484">
    <property type="entry name" value="HISTONE H4"/>
    <property type="match status" value="1"/>
</dbReference>
<dbReference type="InterPro" id="IPR001951">
    <property type="entry name" value="Histone_H4"/>
</dbReference>
<dbReference type="Proteomes" id="UP000503462">
    <property type="component" value="Chromosome 3"/>
</dbReference>
<evidence type="ECO:0000256" key="6">
    <source>
        <dbReference type="ARBA" id="ARBA00022454"/>
    </source>
</evidence>
<evidence type="ECO:0000313" key="13">
    <source>
        <dbReference type="Proteomes" id="UP000503462"/>
    </source>
</evidence>
<evidence type="ECO:0000256" key="5">
    <source>
        <dbReference type="ARBA" id="ARBA00011538"/>
    </source>
</evidence>
<keyword evidence="6 10" id="KW-0158">Chromosome</keyword>
<comment type="subunit">
    <text evidence="5 10">The nucleosome is a histone octamer containing two molecules each of H2A, H2B, H3 and H4 assembled in one H3-H4 heterotetramer and two H2A-H2B heterodimers. The octamer wraps approximately 147 bp of DNA.</text>
</comment>
<comment type="subcellular location">
    <subcellularLocation>
        <location evidence="3">Chromosome</location>
    </subcellularLocation>
    <subcellularLocation>
        <location evidence="2">Nucleus</location>
    </subcellularLocation>
</comment>
<evidence type="ECO:0000256" key="1">
    <source>
        <dbReference type="ARBA" id="ARBA00002001"/>
    </source>
</evidence>
<evidence type="ECO:0000256" key="2">
    <source>
        <dbReference type="ARBA" id="ARBA00004123"/>
    </source>
</evidence>
<keyword evidence="7 10" id="KW-0238">DNA-binding</keyword>
<dbReference type="InterPro" id="IPR009072">
    <property type="entry name" value="Histone-fold"/>
</dbReference>
<dbReference type="Gene3D" id="1.10.20.10">
    <property type="entry name" value="Histone, subunit A"/>
    <property type="match status" value="1"/>
</dbReference>
<dbReference type="FunFam" id="1.10.20.10:FF:000012">
    <property type="entry name" value="Histone H4"/>
    <property type="match status" value="1"/>
</dbReference>
<keyword evidence="8 10" id="KW-0539">Nucleus</keyword>
<accession>A0A6H0XVF2</accession>
<evidence type="ECO:0000256" key="3">
    <source>
        <dbReference type="ARBA" id="ARBA00004286"/>
    </source>
</evidence>
<dbReference type="PRINTS" id="PR00623">
    <property type="entry name" value="HISTONEH4"/>
</dbReference>
<feature type="domain" description="CENP-T/Histone H4 histone fold" evidence="11">
    <location>
        <begin position="35"/>
        <end position="95"/>
    </location>
</feature>
<evidence type="ECO:0000256" key="8">
    <source>
        <dbReference type="ARBA" id="ARBA00023242"/>
    </source>
</evidence>
<comment type="similarity">
    <text evidence="4 10">Belongs to the histone H4 family.</text>
</comment>
<reference evidence="12 13" key="1">
    <citation type="journal article" date="2016" name="Sci. Rep.">
        <title>Peltaster fructicola genome reveals evolution from an invasive phytopathogen to an ectophytic parasite.</title>
        <authorList>
            <person name="Xu C."/>
            <person name="Chen H."/>
            <person name="Gleason M.L."/>
            <person name="Xu J.R."/>
            <person name="Liu H."/>
            <person name="Zhang R."/>
            <person name="Sun G."/>
        </authorList>
    </citation>
    <scope>NUCLEOTIDE SEQUENCE [LARGE SCALE GENOMIC DNA]</scope>
    <source>
        <strain evidence="12 13">LNHT1506</strain>
    </source>
</reference>
<name>A0A6H0XVF2_9PEZI</name>
<proteinExistence type="inferred from homology"/>